<keyword evidence="1" id="KW-0732">Signal</keyword>
<dbReference type="SUPFAM" id="SSF159501">
    <property type="entry name" value="EreA/ChaN-like"/>
    <property type="match status" value="1"/>
</dbReference>
<gene>
    <name evidence="3" type="ORF">EZJ19_12400</name>
</gene>
<protein>
    <submittedName>
        <fullName evidence="3">PDZ domain-containing protein</fullName>
    </submittedName>
</protein>
<dbReference type="Gene3D" id="2.30.42.10">
    <property type="match status" value="1"/>
</dbReference>
<dbReference type="AlphaFoldDB" id="A0A4R1B3A4"/>
<dbReference type="CDD" id="cd14727">
    <property type="entry name" value="ChanN-like"/>
    <property type="match status" value="1"/>
</dbReference>
<dbReference type="EMBL" id="SJZB01000043">
    <property type="protein sequence ID" value="TCJ12331.1"/>
    <property type="molecule type" value="Genomic_DNA"/>
</dbReference>
<keyword evidence="4" id="KW-1185">Reference proteome</keyword>
<reference evidence="3 4" key="1">
    <citation type="submission" date="2019-03" db="EMBL/GenBank/DDBJ databases">
        <title>Genome sequence of Thiobacillaceae bacterium LSR1, a sulfur-oxidizing bacterium isolated from freshwater sediment.</title>
        <authorList>
            <person name="Li S."/>
        </authorList>
    </citation>
    <scope>NUCLEOTIDE SEQUENCE [LARGE SCALE GENOMIC DNA]</scope>
    <source>
        <strain evidence="3 4">LSR1</strain>
    </source>
</reference>
<name>A0A4R1B3A4_9PROT</name>
<dbReference type="Pfam" id="PF13180">
    <property type="entry name" value="PDZ_2"/>
    <property type="match status" value="1"/>
</dbReference>
<sequence>MNGIRLLSLSLALYASLPALAAPEQPAGPCCRAVNLDALAGLDEIMPVLLDKRVVYLGENHDRYEHHLAQLEVIRRLHRAYPDLAIAMELFPQPVQGALDAYVGGAIDETELLRRSDYFRTSLDYRLYRPILRFAREHGVPVLALNLPDEIAHKVARGGVAALTVTERLWLPAQMEAADDGYRQRIRAAFDQHPAHVRADFENFVTAQVLKDEVMAARAADYLIRNPARRLVILAGNGHLLRGAGIPKRLSRRVGAPSVIVVNNPGDELAPDMADILLFPERQELPPAGRLGIVLSDGPAGLQAGDVDAEGGARAAGILSGDLLLALDGKPLPDSVALRAALLDHKPGDMVRLKVRRPASAFAPEHEQEVAVTLGQPAAAGR</sequence>
<dbReference type="SMART" id="SM00228">
    <property type="entry name" value="PDZ"/>
    <property type="match status" value="1"/>
</dbReference>
<dbReference type="InterPro" id="IPR001478">
    <property type="entry name" value="PDZ"/>
</dbReference>
<dbReference type="Proteomes" id="UP000295443">
    <property type="component" value="Unassembled WGS sequence"/>
</dbReference>
<dbReference type="Pfam" id="PF04187">
    <property type="entry name" value="Cofac_haem_bdg"/>
    <property type="match status" value="1"/>
</dbReference>
<feature type="chain" id="PRO_5020221877" evidence="1">
    <location>
        <begin position="22"/>
        <end position="382"/>
    </location>
</feature>
<dbReference type="InterPro" id="IPR036034">
    <property type="entry name" value="PDZ_sf"/>
</dbReference>
<dbReference type="InterPro" id="IPR007314">
    <property type="entry name" value="Cofac_haem-bd_dom"/>
</dbReference>
<evidence type="ECO:0000256" key="1">
    <source>
        <dbReference type="SAM" id="SignalP"/>
    </source>
</evidence>
<evidence type="ECO:0000313" key="4">
    <source>
        <dbReference type="Proteomes" id="UP000295443"/>
    </source>
</evidence>
<dbReference type="SUPFAM" id="SSF50156">
    <property type="entry name" value="PDZ domain-like"/>
    <property type="match status" value="1"/>
</dbReference>
<dbReference type="OrthoDB" id="9795827at2"/>
<accession>A0A4R1B3A4</accession>
<dbReference type="Gene3D" id="3.40.50.11550">
    <property type="match status" value="1"/>
</dbReference>
<proteinExistence type="predicted"/>
<organism evidence="3 4">
    <name type="scientific">Parasulfuritortus cantonensis</name>
    <dbReference type="NCBI Taxonomy" id="2528202"/>
    <lineage>
        <taxon>Bacteria</taxon>
        <taxon>Pseudomonadati</taxon>
        <taxon>Pseudomonadota</taxon>
        <taxon>Betaproteobacteria</taxon>
        <taxon>Nitrosomonadales</taxon>
        <taxon>Thiobacillaceae</taxon>
        <taxon>Parasulfuritortus</taxon>
    </lineage>
</organism>
<feature type="domain" description="PDZ" evidence="2">
    <location>
        <begin position="275"/>
        <end position="359"/>
    </location>
</feature>
<evidence type="ECO:0000259" key="2">
    <source>
        <dbReference type="PROSITE" id="PS50106"/>
    </source>
</evidence>
<comment type="caution">
    <text evidence="3">The sequence shown here is derived from an EMBL/GenBank/DDBJ whole genome shotgun (WGS) entry which is preliminary data.</text>
</comment>
<dbReference type="RefSeq" id="WP_131448050.1">
    <property type="nucleotide sequence ID" value="NZ_SJZB01000043.1"/>
</dbReference>
<dbReference type="PROSITE" id="PS50106">
    <property type="entry name" value="PDZ"/>
    <property type="match status" value="1"/>
</dbReference>
<feature type="signal peptide" evidence="1">
    <location>
        <begin position="1"/>
        <end position="21"/>
    </location>
</feature>
<evidence type="ECO:0000313" key="3">
    <source>
        <dbReference type="EMBL" id="TCJ12331.1"/>
    </source>
</evidence>